<evidence type="ECO:0000313" key="4">
    <source>
        <dbReference type="Proteomes" id="UP000327013"/>
    </source>
</evidence>
<gene>
    <name evidence="3" type="ORF">FH972_021660</name>
</gene>
<feature type="compositionally biased region" description="Basic residues" evidence="2">
    <location>
        <begin position="826"/>
        <end position="838"/>
    </location>
</feature>
<feature type="region of interest" description="Disordered" evidence="2">
    <location>
        <begin position="74"/>
        <end position="94"/>
    </location>
</feature>
<feature type="compositionally biased region" description="Polar residues" evidence="2">
    <location>
        <begin position="157"/>
        <end position="168"/>
    </location>
</feature>
<feature type="compositionally biased region" description="Basic and acidic residues" evidence="2">
    <location>
        <begin position="615"/>
        <end position="626"/>
    </location>
</feature>
<dbReference type="Proteomes" id="UP000327013">
    <property type="component" value="Unassembled WGS sequence"/>
</dbReference>
<evidence type="ECO:0000256" key="1">
    <source>
        <dbReference type="SAM" id="Coils"/>
    </source>
</evidence>
<dbReference type="AlphaFoldDB" id="A0A5N6KQ00"/>
<feature type="compositionally biased region" description="Basic and acidic residues" evidence="2">
    <location>
        <begin position="588"/>
        <end position="598"/>
    </location>
</feature>
<keyword evidence="4" id="KW-1185">Reference proteome</keyword>
<feature type="region of interest" description="Disordered" evidence="2">
    <location>
        <begin position="141"/>
        <end position="169"/>
    </location>
</feature>
<proteinExistence type="predicted"/>
<evidence type="ECO:0000256" key="2">
    <source>
        <dbReference type="SAM" id="MobiDB-lite"/>
    </source>
</evidence>
<organism evidence="3 4">
    <name type="scientific">Carpinus fangiana</name>
    <dbReference type="NCBI Taxonomy" id="176857"/>
    <lineage>
        <taxon>Eukaryota</taxon>
        <taxon>Viridiplantae</taxon>
        <taxon>Streptophyta</taxon>
        <taxon>Embryophyta</taxon>
        <taxon>Tracheophyta</taxon>
        <taxon>Spermatophyta</taxon>
        <taxon>Magnoliopsida</taxon>
        <taxon>eudicotyledons</taxon>
        <taxon>Gunneridae</taxon>
        <taxon>Pentapetalae</taxon>
        <taxon>rosids</taxon>
        <taxon>fabids</taxon>
        <taxon>Fagales</taxon>
        <taxon>Betulaceae</taxon>
        <taxon>Carpinus</taxon>
    </lineage>
</organism>
<protein>
    <submittedName>
        <fullName evidence="3">Uncharacterized protein</fullName>
    </submittedName>
</protein>
<evidence type="ECO:0000313" key="3">
    <source>
        <dbReference type="EMBL" id="KAB8338715.1"/>
    </source>
</evidence>
<feature type="region of interest" description="Disordered" evidence="2">
    <location>
        <begin position="1"/>
        <end position="25"/>
    </location>
</feature>
<feature type="region of interest" description="Disordered" evidence="2">
    <location>
        <begin position="545"/>
        <end position="628"/>
    </location>
</feature>
<feature type="compositionally biased region" description="Polar residues" evidence="2">
    <location>
        <begin position="570"/>
        <end position="584"/>
    </location>
</feature>
<feature type="region of interest" description="Disordered" evidence="2">
    <location>
        <begin position="762"/>
        <end position="838"/>
    </location>
</feature>
<feature type="compositionally biased region" description="Basic and acidic residues" evidence="2">
    <location>
        <begin position="558"/>
        <end position="569"/>
    </location>
</feature>
<dbReference type="EMBL" id="VIBQ01000010">
    <property type="protein sequence ID" value="KAB8338715.1"/>
    <property type="molecule type" value="Genomic_DNA"/>
</dbReference>
<sequence>MTKIRAPVGSHSSVQAPQPPSPQDLLGQLIPDTSSRLTKLPSVKVVVNCPPECEHSTHPVQARSTRPHRRIVPCLSSGSGSQQHPIELLDDSDEDNKGRVKLAVADLESNSIPDIHTSNHYDSPPPIRRFRDWLSSPSVIPRSTDVQPNYSPHEESMGSSPKHASNRNAEPDILPAASFLRHYQRTVVNNRPCIRLTKIPSKTANLQRSDQVDFAAAVEVRVSQNAIVFYAGTNRFENKELALNQLTMHERDFIHQLGGRNSTQRRKRFNKWFHEQWELEYPSKTKAIPVSSAAVEFSTRKRMAPSEYPEPHASTTQWPAPKKHKYQSLYDDRSGVENIVEPYMSGALPSPPSSFQEYVELSPEPANLTFVPSFAAAPSGSRTMLDEHGRSITPERVVWDWRENSDEINHDLKIVDTAWSLLGERLTRPPIDVLRKIDIEAPISADRIDSTAYREWSSRVHEEVNARFDRYKAEKAERLKEREMTARAEAQRLENEWNLQQEQDEADRIEQERRLEEQCLWAEQALEQYGQQSKHDNEAIDVDEDLNQSSAGAGKTKQLRENLEVRETSKTVTSAPFADQTRQLSEPIVKECEAKERLPNSGPKQTAGEQVQGGDRTRNANKDRQTEQVFDAEVTRKRVSGFNRVMDQAREKQLGRDKMNADFSRMVREGEERRYEMELAAAQRRVKELKAKVFAKGIEEAGKKKLDPLSRFAHEVDEQDAAYSSATRDTEKEVDRPELRIITDNKEMLFVEVNEGHFFLDQEPQAKNNTAHPGKVSPLQMRETQSGRDVKVRACTRPPTRSAAMRVMSNFPKGSVEKKQSAASRPRAKSCSRLAARK</sequence>
<feature type="coiled-coil region" evidence="1">
    <location>
        <begin position="473"/>
        <end position="519"/>
    </location>
</feature>
<accession>A0A5N6KQ00</accession>
<feature type="region of interest" description="Disordered" evidence="2">
    <location>
        <begin position="302"/>
        <end position="323"/>
    </location>
</feature>
<reference evidence="3 4" key="1">
    <citation type="submission" date="2019-06" db="EMBL/GenBank/DDBJ databases">
        <title>A chromosomal-level reference genome of Carpinus fangiana (Coryloideae, Betulaceae).</title>
        <authorList>
            <person name="Yang X."/>
            <person name="Wang Z."/>
            <person name="Zhang L."/>
            <person name="Hao G."/>
            <person name="Liu J."/>
            <person name="Yang Y."/>
        </authorList>
    </citation>
    <scope>NUCLEOTIDE SEQUENCE [LARGE SCALE GENOMIC DNA]</scope>
    <source>
        <strain evidence="3">Cfa_2016G</strain>
        <tissue evidence="3">Leaf</tissue>
    </source>
</reference>
<comment type="caution">
    <text evidence="3">The sequence shown here is derived from an EMBL/GenBank/DDBJ whole genome shotgun (WGS) entry which is preliminary data.</text>
</comment>
<keyword evidence="1" id="KW-0175">Coiled coil</keyword>
<name>A0A5N6KQ00_9ROSI</name>